<dbReference type="OrthoDB" id="568963at2"/>
<gene>
    <name evidence="1" type="ordered locus">PCC7424_4999</name>
</gene>
<keyword evidence="2" id="KW-1185">Reference proteome</keyword>
<sequence length="263" mass="29155">MILIPKIHVRYGFKLTFKKRPSTDGFTLAELLVASVLTLGVITTCGIVFNQILKEDIKSELKSQIPSELDRTFELIEREISFSKVSAQPRTDATTNPKIINYGNIPSDATYILVLTQDDLAAPIVYFTLPRSSNSITQPWLLSQGSNLVLYRWGPRLDESGVQYDSMDDPSAWGAPTPMIDHLSATPITVSCPNTWKLIPNSGTTEGINGCVKPTTAIATTGQQVRLKLASQVKSPRLTQNKNQPNEDEIIYKIEAEIYSKVK</sequence>
<dbReference type="HOGENOM" id="CLU_1123103_0_0_3"/>
<dbReference type="STRING" id="65393.PCC7424_4999"/>
<dbReference type="KEGG" id="cyc:PCC7424_4999"/>
<dbReference type="Proteomes" id="UP000002384">
    <property type="component" value="Chromosome"/>
</dbReference>
<evidence type="ECO:0000313" key="1">
    <source>
        <dbReference type="EMBL" id="ACK73352.1"/>
    </source>
</evidence>
<name>B7KFM7_GLOC7</name>
<dbReference type="RefSeq" id="WP_015956932.1">
    <property type="nucleotide sequence ID" value="NC_011729.1"/>
</dbReference>
<dbReference type="eggNOG" id="COG4795">
    <property type="taxonomic scope" value="Bacteria"/>
</dbReference>
<reference evidence="2" key="1">
    <citation type="journal article" date="2011" name="MBio">
        <title>Novel metabolic attributes of the genus Cyanothece, comprising a group of unicellular nitrogen-fixing Cyanobacteria.</title>
        <authorList>
            <person name="Bandyopadhyay A."/>
            <person name="Elvitigala T."/>
            <person name="Welsh E."/>
            <person name="Stockel J."/>
            <person name="Liberton M."/>
            <person name="Min H."/>
            <person name="Sherman L.A."/>
            <person name="Pakrasi H.B."/>
        </authorList>
    </citation>
    <scope>NUCLEOTIDE SEQUENCE [LARGE SCALE GENOMIC DNA]</scope>
    <source>
        <strain evidence="2">PCC 7424</strain>
    </source>
</reference>
<organism evidence="1 2">
    <name type="scientific">Gloeothece citriformis (strain PCC 7424)</name>
    <name type="common">Cyanothece sp. (strain PCC 7424)</name>
    <dbReference type="NCBI Taxonomy" id="65393"/>
    <lineage>
        <taxon>Bacteria</taxon>
        <taxon>Bacillati</taxon>
        <taxon>Cyanobacteriota</taxon>
        <taxon>Cyanophyceae</taxon>
        <taxon>Oscillatoriophycideae</taxon>
        <taxon>Chroococcales</taxon>
        <taxon>Aphanothecaceae</taxon>
        <taxon>Gloeothece</taxon>
        <taxon>Gloeothece citriformis</taxon>
    </lineage>
</organism>
<evidence type="ECO:0000313" key="2">
    <source>
        <dbReference type="Proteomes" id="UP000002384"/>
    </source>
</evidence>
<evidence type="ECO:0008006" key="3">
    <source>
        <dbReference type="Google" id="ProtNLM"/>
    </source>
</evidence>
<protein>
    <recommendedName>
        <fullName evidence="3">Type II secretion system protein</fullName>
    </recommendedName>
</protein>
<dbReference type="AlphaFoldDB" id="B7KFM7"/>
<proteinExistence type="predicted"/>
<accession>B7KFM7</accession>
<dbReference type="EMBL" id="CP001291">
    <property type="protein sequence ID" value="ACK73352.1"/>
    <property type="molecule type" value="Genomic_DNA"/>
</dbReference>